<dbReference type="AlphaFoldDB" id="A0A0H4P6T7"/>
<keyword evidence="1" id="KW-0175">Coiled coil</keyword>
<name>A0A0H4P6T7_9BACT</name>
<dbReference type="STRING" id="320787.CA2015_0698"/>
<evidence type="ECO:0000313" key="2">
    <source>
        <dbReference type="EMBL" id="AKP50161.1"/>
    </source>
</evidence>
<keyword evidence="3" id="KW-1185">Reference proteome</keyword>
<dbReference type="EMBL" id="CP012040">
    <property type="protein sequence ID" value="AKP50161.1"/>
    <property type="molecule type" value="Genomic_DNA"/>
</dbReference>
<organism evidence="2 3">
    <name type="scientific">Cyclobacterium amurskyense</name>
    <dbReference type="NCBI Taxonomy" id="320787"/>
    <lineage>
        <taxon>Bacteria</taxon>
        <taxon>Pseudomonadati</taxon>
        <taxon>Bacteroidota</taxon>
        <taxon>Cytophagia</taxon>
        <taxon>Cytophagales</taxon>
        <taxon>Cyclobacteriaceae</taxon>
        <taxon>Cyclobacterium</taxon>
    </lineage>
</organism>
<dbReference type="RefSeq" id="WP_048640629.1">
    <property type="nucleotide sequence ID" value="NZ_CAXBGM010000018.1"/>
</dbReference>
<reference evidence="2 3" key="1">
    <citation type="submission" date="2015-07" db="EMBL/GenBank/DDBJ databases">
        <authorList>
            <person name="Kim K.M."/>
        </authorList>
    </citation>
    <scope>NUCLEOTIDE SEQUENCE [LARGE SCALE GENOMIC DNA]</scope>
    <source>
        <strain evidence="2 3">KCTC 12363</strain>
    </source>
</reference>
<sequence length="95" mass="11243">MKVYEELQRLESLSEQVEKKVKFLEQENTALKNQLLAYQKKLLEQEEALEDFKNQIKISKIVRNIPVENKASAELKGRIDDYIKEIDKIITYLSE</sequence>
<accession>A0A0H4P6T7</accession>
<protein>
    <submittedName>
        <fullName evidence="2">Uncharacterized protein</fullName>
    </submittedName>
</protein>
<evidence type="ECO:0000256" key="1">
    <source>
        <dbReference type="SAM" id="Coils"/>
    </source>
</evidence>
<feature type="coiled-coil region" evidence="1">
    <location>
        <begin position="7"/>
        <end position="55"/>
    </location>
</feature>
<evidence type="ECO:0000313" key="3">
    <source>
        <dbReference type="Proteomes" id="UP000036520"/>
    </source>
</evidence>
<proteinExistence type="predicted"/>
<dbReference type="Proteomes" id="UP000036520">
    <property type="component" value="Chromosome"/>
</dbReference>
<gene>
    <name evidence="2" type="ORF">CA2015_0698</name>
</gene>
<dbReference type="KEGG" id="camu:CA2015_0698"/>